<keyword evidence="5 11" id="KW-0812">Transmembrane</keyword>
<accession>A0A4U1B4G5</accession>
<dbReference type="InterPro" id="IPR012910">
    <property type="entry name" value="Plug_dom"/>
</dbReference>
<evidence type="ECO:0000256" key="1">
    <source>
        <dbReference type="ARBA" id="ARBA00004571"/>
    </source>
</evidence>
<evidence type="ECO:0000313" key="16">
    <source>
        <dbReference type="EMBL" id="TKB44913.1"/>
    </source>
</evidence>
<dbReference type="PROSITE" id="PS52016">
    <property type="entry name" value="TONB_DEPENDENT_REC_3"/>
    <property type="match status" value="1"/>
</dbReference>
<dbReference type="GO" id="GO:0006826">
    <property type="term" value="P:iron ion transport"/>
    <property type="evidence" value="ECO:0007669"/>
    <property type="project" value="UniProtKB-KW"/>
</dbReference>
<sequence>MTEKHLPLFKKTAVCIALSSALTTPSLVLAEEQTQISLAGIERIEVSASRRTSTIQEAPMNISALDADVMKNQNISAAEDVARWVPGLTIADQGGREGASIIVRGLNTNTSDRIADGGTVATYVGEIPMTVDLRLTDVKRVEVLIGPQGTLYGSGTLGGAVRYLLNKPELDFAEASISGDIFSVSQSEDLGGEAGLIFNTPLIEDELAVRVNVNHYDTPGFVDYRFAVCKPGESLPDPDWSDAAAVDANICGQNDVNDEQITTSRVALRWQPNDWFDGTLSYFYQTQHNGGNSIVQYNAMAAENPLGEYIGKYDSAYRVVEPNDKTDELLSLEMELDLGFAELVSATGVSEYEQEGQRDQTDLLFGSIWSGYADFPAFTAYTKDTGSEQSFTQELRLVSQLDSPWSWIVGFYYNKLEASSDDREYTPGLTEYWFDNDYQNIEYDLEYIALNEQELEESALFGEVSYQFTDNWQVTVGARVYQYKVDSLSGNWAPFWNGEINSVTDIELQASSAKDDGQLLKFNTSYQFTSDVMAYVTLSEGYRIGGSNGITPCAEDGSIQVCALPDEMNYEPDLTTNYELGLKSSWFNNRLHVNASLFNVDWDDAQIQTATQNGQELITANVGTANSKGLELAIRGVLTESITSYATYGYAKAELTSDVPYLFGTFDDLGSEVQDYYNGAAGDRLPGAPQHQFSMGLDYQTEILDDKLLNVYYGITAQSDVMTKVGLKADGESLPGYALSNISAKISGDLWSATLYVDNLFDEYAFTSTRRDKSWAGMGEYVNKDLPEIERVYGHFITKPRTIGIRFNYLFEL</sequence>
<evidence type="ECO:0000256" key="5">
    <source>
        <dbReference type="ARBA" id="ARBA00022692"/>
    </source>
</evidence>
<dbReference type="InterPro" id="IPR000531">
    <property type="entry name" value="Beta-barrel_TonB"/>
</dbReference>
<keyword evidence="9 11" id="KW-0472">Membrane</keyword>
<feature type="signal peptide" evidence="13">
    <location>
        <begin position="1"/>
        <end position="30"/>
    </location>
</feature>
<organism evidence="16 17">
    <name type="scientific">Thalassotalea mangrovi</name>
    <dbReference type="NCBI Taxonomy" id="2572245"/>
    <lineage>
        <taxon>Bacteria</taxon>
        <taxon>Pseudomonadati</taxon>
        <taxon>Pseudomonadota</taxon>
        <taxon>Gammaproteobacteria</taxon>
        <taxon>Alteromonadales</taxon>
        <taxon>Colwelliaceae</taxon>
        <taxon>Thalassotalea</taxon>
    </lineage>
</organism>
<evidence type="ECO:0000259" key="14">
    <source>
        <dbReference type="Pfam" id="PF00593"/>
    </source>
</evidence>
<comment type="caution">
    <text evidence="16">The sequence shown here is derived from an EMBL/GenBank/DDBJ whole genome shotgun (WGS) entry which is preliminary data.</text>
</comment>
<evidence type="ECO:0000256" key="11">
    <source>
        <dbReference type="PROSITE-ProRule" id="PRU01360"/>
    </source>
</evidence>
<dbReference type="Proteomes" id="UP000307999">
    <property type="component" value="Unassembled WGS sequence"/>
</dbReference>
<gene>
    <name evidence="16" type="ORF">E8M12_10435</name>
</gene>
<dbReference type="EMBL" id="SWDB01000023">
    <property type="protein sequence ID" value="TKB44913.1"/>
    <property type="molecule type" value="Genomic_DNA"/>
</dbReference>
<evidence type="ECO:0000256" key="8">
    <source>
        <dbReference type="ARBA" id="ARBA00023077"/>
    </source>
</evidence>
<comment type="subcellular location">
    <subcellularLocation>
        <location evidence="1 11">Cell outer membrane</location>
        <topology evidence="1 11">Multi-pass membrane protein</topology>
    </subcellularLocation>
</comment>
<keyword evidence="3 11" id="KW-1134">Transmembrane beta strand</keyword>
<feature type="domain" description="TonB-dependent receptor plug" evidence="15">
    <location>
        <begin position="55"/>
        <end position="160"/>
    </location>
</feature>
<keyword evidence="8 12" id="KW-0798">TonB box</keyword>
<dbReference type="AlphaFoldDB" id="A0A4U1B4G5"/>
<proteinExistence type="inferred from homology"/>
<keyword evidence="2 11" id="KW-0813">Transport</keyword>
<feature type="domain" description="TonB-dependent receptor-like beta-barrel" evidence="14">
    <location>
        <begin position="287"/>
        <end position="760"/>
    </location>
</feature>
<dbReference type="OrthoDB" id="127311at2"/>
<dbReference type="InterPro" id="IPR039426">
    <property type="entry name" value="TonB-dep_rcpt-like"/>
</dbReference>
<keyword evidence="13" id="KW-0732">Signal</keyword>
<protein>
    <submittedName>
        <fullName evidence="16">TonB-dependent receptor</fullName>
    </submittedName>
</protein>
<keyword evidence="6" id="KW-0408">Iron</keyword>
<evidence type="ECO:0000256" key="6">
    <source>
        <dbReference type="ARBA" id="ARBA00023004"/>
    </source>
</evidence>
<dbReference type="Pfam" id="PF07715">
    <property type="entry name" value="Plug"/>
    <property type="match status" value="1"/>
</dbReference>
<evidence type="ECO:0000259" key="15">
    <source>
        <dbReference type="Pfam" id="PF07715"/>
    </source>
</evidence>
<dbReference type="PANTHER" id="PTHR32552:SF81">
    <property type="entry name" value="TONB-DEPENDENT OUTER MEMBRANE RECEPTOR"/>
    <property type="match status" value="1"/>
</dbReference>
<dbReference type="Pfam" id="PF00593">
    <property type="entry name" value="TonB_dep_Rec_b-barrel"/>
    <property type="match status" value="1"/>
</dbReference>
<evidence type="ECO:0000313" key="17">
    <source>
        <dbReference type="Proteomes" id="UP000307999"/>
    </source>
</evidence>
<dbReference type="PANTHER" id="PTHR32552">
    <property type="entry name" value="FERRICHROME IRON RECEPTOR-RELATED"/>
    <property type="match status" value="1"/>
</dbReference>
<evidence type="ECO:0000256" key="12">
    <source>
        <dbReference type="RuleBase" id="RU003357"/>
    </source>
</evidence>
<dbReference type="GO" id="GO:0009279">
    <property type="term" value="C:cell outer membrane"/>
    <property type="evidence" value="ECO:0007669"/>
    <property type="project" value="UniProtKB-SubCell"/>
</dbReference>
<evidence type="ECO:0000256" key="13">
    <source>
        <dbReference type="SAM" id="SignalP"/>
    </source>
</evidence>
<evidence type="ECO:0000256" key="7">
    <source>
        <dbReference type="ARBA" id="ARBA00023065"/>
    </source>
</evidence>
<keyword evidence="4" id="KW-0410">Iron transport</keyword>
<keyword evidence="7" id="KW-0406">Ion transport</keyword>
<dbReference type="RefSeq" id="WP_136736098.1">
    <property type="nucleotide sequence ID" value="NZ_SWDB01000023.1"/>
</dbReference>
<dbReference type="SUPFAM" id="SSF56935">
    <property type="entry name" value="Porins"/>
    <property type="match status" value="1"/>
</dbReference>
<evidence type="ECO:0000256" key="4">
    <source>
        <dbReference type="ARBA" id="ARBA00022496"/>
    </source>
</evidence>
<evidence type="ECO:0000256" key="2">
    <source>
        <dbReference type="ARBA" id="ARBA00022448"/>
    </source>
</evidence>
<keyword evidence="10 11" id="KW-0998">Cell outer membrane</keyword>
<evidence type="ECO:0000256" key="10">
    <source>
        <dbReference type="ARBA" id="ARBA00023237"/>
    </source>
</evidence>
<keyword evidence="16" id="KW-0675">Receptor</keyword>
<name>A0A4U1B4G5_9GAMM</name>
<evidence type="ECO:0000256" key="3">
    <source>
        <dbReference type="ARBA" id="ARBA00022452"/>
    </source>
</evidence>
<reference evidence="16 17" key="1">
    <citation type="submission" date="2019-04" db="EMBL/GenBank/DDBJ databases">
        <title>Thalassotalea guangxiensis sp. nov., isolated from sediment of the coastal wetland.</title>
        <authorList>
            <person name="Zheng S."/>
            <person name="Zhang D."/>
        </authorList>
    </citation>
    <scope>NUCLEOTIDE SEQUENCE [LARGE SCALE GENOMIC DNA]</scope>
    <source>
        <strain evidence="16 17">ZS-4</strain>
    </source>
</reference>
<comment type="similarity">
    <text evidence="11 12">Belongs to the TonB-dependent receptor family.</text>
</comment>
<dbReference type="InterPro" id="IPR036942">
    <property type="entry name" value="Beta-barrel_TonB_sf"/>
</dbReference>
<keyword evidence="17" id="KW-1185">Reference proteome</keyword>
<evidence type="ECO:0000256" key="9">
    <source>
        <dbReference type="ARBA" id="ARBA00023136"/>
    </source>
</evidence>
<dbReference type="Gene3D" id="2.40.170.20">
    <property type="entry name" value="TonB-dependent receptor, beta-barrel domain"/>
    <property type="match status" value="1"/>
</dbReference>
<feature type="chain" id="PRO_5020419865" evidence="13">
    <location>
        <begin position="31"/>
        <end position="813"/>
    </location>
</feature>